<dbReference type="PROSITE" id="PS00687">
    <property type="entry name" value="ALDEHYDE_DEHYDR_GLU"/>
    <property type="match status" value="1"/>
</dbReference>
<proteinExistence type="inferred from homology"/>
<dbReference type="RefSeq" id="WP_078577605.1">
    <property type="nucleotide sequence ID" value="NZ_JABXYM010000001.1"/>
</dbReference>
<dbReference type="Gene3D" id="3.40.605.10">
    <property type="entry name" value="Aldehyde Dehydrogenase, Chain A, domain 1"/>
    <property type="match status" value="1"/>
</dbReference>
<evidence type="ECO:0000256" key="6">
    <source>
        <dbReference type="PROSITE-ProRule" id="PRU10007"/>
    </source>
</evidence>
<dbReference type="GO" id="GO:0005737">
    <property type="term" value="C:cytoplasm"/>
    <property type="evidence" value="ECO:0007669"/>
    <property type="project" value="TreeGrafter"/>
</dbReference>
<keyword evidence="3" id="KW-0520">NAD</keyword>
<dbReference type="FunFam" id="3.40.605.10:FF:000004">
    <property type="entry name" value="Aldehyde dehydrogenase"/>
    <property type="match status" value="1"/>
</dbReference>
<sequence>MREAIQSLIQKQKQYFYSGETKGLSFRKAQLTKLKEAIKKREQDIMDALKKDLNKGQQEVFFTEIGFLYSELKDMMKNVDYWAEPRKVKTPISHMGGKSYIYKEPYGVTLIISPWNYPFQLCLGPLIGAIGAGNTAILKPSELTPNTSTVIRDLIVATFPEEYVAVVEGDVEVSQALLNEKFDYIFFTGSTSVGKKVMEAAAKHLTPVTLELGGKSPAIVMEDADLKLAAKRIVWGKFINAGQTCVAPDYVLVHESRRRKFLKLLVHYTKKWFDEDARRRKPYPRIINERHVDRLAGLLKNTDKVFYGGAYDRDQRFVEPTIMMDVSMNDAVMAEEIFGPILPVLFYKYDYEIIETVRKRPNPLALYLFTEDKESERMVLSNLSFGGGCINDTIMHLATPYLPFGGVGESGMGAYHGKNSFDTFTHEKSIFKQTTAFDLPVRYGQSQTSMSALRKMWE</sequence>
<feature type="coiled-coil region" evidence="8">
    <location>
        <begin position="31"/>
        <end position="59"/>
    </location>
</feature>
<dbReference type="InterPro" id="IPR016163">
    <property type="entry name" value="Ald_DH_C"/>
</dbReference>
<evidence type="ECO:0000256" key="5">
    <source>
        <dbReference type="PIRSR" id="PIRSR036492-1"/>
    </source>
</evidence>
<dbReference type="PIRSF" id="PIRSF036492">
    <property type="entry name" value="ALDH"/>
    <property type="match status" value="1"/>
</dbReference>
<dbReference type="InterPro" id="IPR029510">
    <property type="entry name" value="Ald_DH_CS_GLU"/>
</dbReference>
<keyword evidence="11" id="KW-1185">Reference proteome</keyword>
<keyword evidence="8" id="KW-0175">Coiled coil</keyword>
<feature type="domain" description="Aldehyde dehydrogenase" evidence="9">
    <location>
        <begin position="4"/>
        <end position="430"/>
    </location>
</feature>
<keyword evidence="2 4" id="KW-0560">Oxidoreductase</keyword>
<dbReference type="Pfam" id="PF00171">
    <property type="entry name" value="Aldedh"/>
    <property type="match status" value="1"/>
</dbReference>
<dbReference type="SUPFAM" id="SSF53720">
    <property type="entry name" value="ALDH-like"/>
    <property type="match status" value="1"/>
</dbReference>
<dbReference type="PROSITE" id="PS00070">
    <property type="entry name" value="ALDEHYDE_DEHYDR_CYS"/>
    <property type="match status" value="1"/>
</dbReference>
<evidence type="ECO:0000256" key="7">
    <source>
        <dbReference type="RuleBase" id="RU003345"/>
    </source>
</evidence>
<name>A0A9Q4B2X5_SALAG</name>
<dbReference type="InterPro" id="IPR012394">
    <property type="entry name" value="Aldehyde_DH_NAD(P)"/>
</dbReference>
<evidence type="ECO:0000256" key="1">
    <source>
        <dbReference type="ARBA" id="ARBA00009986"/>
    </source>
</evidence>
<evidence type="ECO:0000313" key="10">
    <source>
        <dbReference type="EMBL" id="MCR6097364.1"/>
    </source>
</evidence>
<dbReference type="Proteomes" id="UP001057753">
    <property type="component" value="Unassembled WGS sequence"/>
</dbReference>
<dbReference type="PANTHER" id="PTHR43570">
    <property type="entry name" value="ALDEHYDE DEHYDROGENASE"/>
    <property type="match status" value="1"/>
</dbReference>
<dbReference type="Gene3D" id="3.40.309.10">
    <property type="entry name" value="Aldehyde Dehydrogenase, Chain A, domain 2"/>
    <property type="match status" value="1"/>
</dbReference>
<evidence type="ECO:0000256" key="8">
    <source>
        <dbReference type="SAM" id="Coils"/>
    </source>
</evidence>
<dbReference type="OrthoDB" id="9762913at2"/>
<evidence type="ECO:0000256" key="3">
    <source>
        <dbReference type="ARBA" id="ARBA00023027"/>
    </source>
</evidence>
<protein>
    <recommendedName>
        <fullName evidence="4">Aldehyde dehydrogenase</fullName>
    </recommendedName>
</protein>
<feature type="active site" evidence="5">
    <location>
        <position position="245"/>
    </location>
</feature>
<feature type="active site" evidence="5 6">
    <location>
        <position position="211"/>
    </location>
</feature>
<dbReference type="InterPro" id="IPR016160">
    <property type="entry name" value="Ald_DH_CS_CYS"/>
</dbReference>
<dbReference type="InterPro" id="IPR015590">
    <property type="entry name" value="Aldehyde_DH_dom"/>
</dbReference>
<dbReference type="PANTHER" id="PTHR43570:SF16">
    <property type="entry name" value="ALDEHYDE DEHYDROGENASE TYPE III, ISOFORM Q"/>
    <property type="match status" value="1"/>
</dbReference>
<dbReference type="InterPro" id="IPR016162">
    <property type="entry name" value="Ald_DH_N"/>
</dbReference>
<evidence type="ECO:0000256" key="2">
    <source>
        <dbReference type="ARBA" id="ARBA00023002"/>
    </source>
</evidence>
<dbReference type="InterPro" id="IPR016161">
    <property type="entry name" value="Ald_DH/histidinol_DH"/>
</dbReference>
<evidence type="ECO:0000256" key="4">
    <source>
        <dbReference type="PIRNR" id="PIRNR036492"/>
    </source>
</evidence>
<organism evidence="10 11">
    <name type="scientific">Salipaludibacillus agaradhaerens</name>
    <name type="common">Bacillus agaradhaerens</name>
    <dbReference type="NCBI Taxonomy" id="76935"/>
    <lineage>
        <taxon>Bacteria</taxon>
        <taxon>Bacillati</taxon>
        <taxon>Bacillota</taxon>
        <taxon>Bacilli</taxon>
        <taxon>Bacillales</taxon>
        <taxon>Bacillaceae</taxon>
    </lineage>
</organism>
<gene>
    <name evidence="10" type="ORF">HXA33_12490</name>
</gene>
<reference evidence="10" key="1">
    <citation type="submission" date="2020-06" db="EMBL/GenBank/DDBJ databases">
        <title>Insight into the genomes of haloalkaliphilic bacilli from Kenyan soda lakes.</title>
        <authorList>
            <person name="Mwirichia R."/>
            <person name="Villamizar G.C."/>
            <person name="Poehlein A."/>
            <person name="Mugweru J."/>
            <person name="Kipnyargis A."/>
            <person name="Kiplimo D."/>
            <person name="Orwa P."/>
            <person name="Daniel R."/>
        </authorList>
    </citation>
    <scope>NUCLEOTIDE SEQUENCE</scope>
    <source>
        <strain evidence="10">B1096_S55</strain>
    </source>
</reference>
<comment type="caution">
    <text evidence="10">The sequence shown here is derived from an EMBL/GenBank/DDBJ whole genome shotgun (WGS) entry which is preliminary data.</text>
</comment>
<dbReference type="GO" id="GO:0006081">
    <property type="term" value="P:aldehyde metabolic process"/>
    <property type="evidence" value="ECO:0007669"/>
    <property type="project" value="InterPro"/>
</dbReference>
<evidence type="ECO:0000259" key="9">
    <source>
        <dbReference type="Pfam" id="PF00171"/>
    </source>
</evidence>
<evidence type="ECO:0000313" key="11">
    <source>
        <dbReference type="Proteomes" id="UP001057753"/>
    </source>
</evidence>
<accession>A0A9Q4B2X5</accession>
<dbReference type="EMBL" id="JABXYM010000001">
    <property type="protein sequence ID" value="MCR6097364.1"/>
    <property type="molecule type" value="Genomic_DNA"/>
</dbReference>
<dbReference type="AlphaFoldDB" id="A0A9Q4B2X5"/>
<dbReference type="CDD" id="cd07136">
    <property type="entry name" value="ALDH_YwdH-P39616"/>
    <property type="match status" value="1"/>
</dbReference>
<comment type="similarity">
    <text evidence="1 4 7">Belongs to the aldehyde dehydrogenase family.</text>
</comment>
<dbReference type="FunFam" id="3.40.309.10:FF:000003">
    <property type="entry name" value="Aldehyde dehydrogenase"/>
    <property type="match status" value="1"/>
</dbReference>
<dbReference type="GO" id="GO:0004029">
    <property type="term" value="F:aldehyde dehydrogenase (NAD+) activity"/>
    <property type="evidence" value="ECO:0007669"/>
    <property type="project" value="TreeGrafter"/>
</dbReference>